<keyword evidence="4" id="KW-1185">Reference proteome</keyword>
<dbReference type="PROSITE" id="PS00934">
    <property type="entry name" value="GLYOXALASE_I_1"/>
    <property type="match status" value="1"/>
</dbReference>
<sequence length="165" mass="18442">MTIRQVNHIVLSVSDIEVSTRFYRDVLGLKVVDSIPGDGPVPFMVFLRTAQESDNHHDLGLIRAEAPDAVRPDAAPPGLLHVAFEVGTLDELAEVKERLEAEGRFKETFDQGMHLSVYGTDPDGIEIELLWPTPRDSWTYGEPIVRKPLDLDEARRRWGGAVSAR</sequence>
<evidence type="ECO:0000256" key="1">
    <source>
        <dbReference type="ARBA" id="ARBA00022723"/>
    </source>
</evidence>
<name>A0ABR5J5I6_9ACTN</name>
<dbReference type="SUPFAM" id="SSF54593">
    <property type="entry name" value="Glyoxalase/Bleomycin resistance protein/Dihydroxybiphenyl dioxygenase"/>
    <property type="match status" value="1"/>
</dbReference>
<evidence type="ECO:0000313" key="4">
    <source>
        <dbReference type="Proteomes" id="UP000037020"/>
    </source>
</evidence>
<keyword evidence="1" id="KW-0479">Metal-binding</keyword>
<dbReference type="PROSITE" id="PS51819">
    <property type="entry name" value="VOC"/>
    <property type="match status" value="1"/>
</dbReference>
<dbReference type="RefSeq" id="WP_030889701.1">
    <property type="nucleotide sequence ID" value="NZ_JBEZAH010000002.1"/>
</dbReference>
<comment type="caution">
    <text evidence="3">The sequence shown here is derived from an EMBL/GenBank/DDBJ whole genome shotgun (WGS) entry which is preliminary data.</text>
</comment>
<dbReference type="EMBL" id="LGUT01001580">
    <property type="protein sequence ID" value="KOG88668.1"/>
    <property type="molecule type" value="Genomic_DNA"/>
</dbReference>
<gene>
    <name evidence="3" type="ORF">ADK38_18550</name>
</gene>
<dbReference type="InterPro" id="IPR018146">
    <property type="entry name" value="Glyoxalase_1_CS"/>
</dbReference>
<dbReference type="Pfam" id="PF00903">
    <property type="entry name" value="Glyoxalase"/>
    <property type="match status" value="1"/>
</dbReference>
<dbReference type="PANTHER" id="PTHR43279:SF1">
    <property type="entry name" value="CATECHOL-2,3-DIOXYGENASE"/>
    <property type="match status" value="1"/>
</dbReference>
<protein>
    <submittedName>
        <fullName evidence="3">Glyoxalase</fullName>
    </submittedName>
</protein>
<organism evidence="3 4">
    <name type="scientific">Streptomyces varsoviensis</name>
    <dbReference type="NCBI Taxonomy" id="67373"/>
    <lineage>
        <taxon>Bacteria</taxon>
        <taxon>Bacillati</taxon>
        <taxon>Actinomycetota</taxon>
        <taxon>Actinomycetes</taxon>
        <taxon>Kitasatosporales</taxon>
        <taxon>Streptomycetaceae</taxon>
        <taxon>Streptomyces</taxon>
    </lineage>
</organism>
<dbReference type="InterPro" id="IPR004360">
    <property type="entry name" value="Glyas_Fos-R_dOase_dom"/>
</dbReference>
<dbReference type="InterPro" id="IPR037523">
    <property type="entry name" value="VOC_core"/>
</dbReference>
<evidence type="ECO:0000259" key="2">
    <source>
        <dbReference type="PROSITE" id="PS51819"/>
    </source>
</evidence>
<evidence type="ECO:0000313" key="3">
    <source>
        <dbReference type="EMBL" id="KOG88668.1"/>
    </source>
</evidence>
<reference evidence="3 4" key="1">
    <citation type="submission" date="2015-07" db="EMBL/GenBank/DDBJ databases">
        <authorList>
            <person name="Ju K.-S."/>
            <person name="Doroghazi J.R."/>
            <person name="Metcalf W.W."/>
        </authorList>
    </citation>
    <scope>NUCLEOTIDE SEQUENCE [LARGE SCALE GENOMIC DNA]</scope>
    <source>
        <strain evidence="3 4">NRRL B-3589</strain>
    </source>
</reference>
<dbReference type="PANTHER" id="PTHR43279">
    <property type="entry name" value="CATECHOL-2,3-DIOXYGENASE"/>
    <property type="match status" value="1"/>
</dbReference>
<dbReference type="Proteomes" id="UP000037020">
    <property type="component" value="Unassembled WGS sequence"/>
</dbReference>
<dbReference type="InterPro" id="IPR029068">
    <property type="entry name" value="Glyas_Bleomycin-R_OHBP_Dase"/>
</dbReference>
<accession>A0ABR5J5I6</accession>
<feature type="domain" description="VOC" evidence="2">
    <location>
        <begin position="5"/>
        <end position="132"/>
    </location>
</feature>
<proteinExistence type="predicted"/>
<dbReference type="Gene3D" id="3.10.180.10">
    <property type="entry name" value="2,3-Dihydroxybiphenyl 1,2-Dioxygenase, domain 1"/>
    <property type="match status" value="1"/>
</dbReference>